<reference evidence="2" key="1">
    <citation type="journal article" date="2023" name="Nat. Plants">
        <title>Single-cell RNA sequencing provides a high-resolution roadmap for understanding the multicellular compartmentation of specialized metabolism.</title>
        <authorList>
            <person name="Sun S."/>
            <person name="Shen X."/>
            <person name="Li Y."/>
            <person name="Li Y."/>
            <person name="Wang S."/>
            <person name="Li R."/>
            <person name="Zhang H."/>
            <person name="Shen G."/>
            <person name="Guo B."/>
            <person name="Wei J."/>
            <person name="Xu J."/>
            <person name="St-Pierre B."/>
            <person name="Chen S."/>
            <person name="Sun C."/>
        </authorList>
    </citation>
    <scope>NUCLEOTIDE SEQUENCE [LARGE SCALE GENOMIC DNA]</scope>
</reference>
<dbReference type="Proteomes" id="UP001060085">
    <property type="component" value="Linkage Group LG01"/>
</dbReference>
<keyword evidence="2" id="KW-1185">Reference proteome</keyword>
<evidence type="ECO:0000313" key="1">
    <source>
        <dbReference type="EMBL" id="KAI5679706.1"/>
    </source>
</evidence>
<proteinExistence type="predicted"/>
<evidence type="ECO:0000313" key="2">
    <source>
        <dbReference type="Proteomes" id="UP001060085"/>
    </source>
</evidence>
<organism evidence="1 2">
    <name type="scientific">Catharanthus roseus</name>
    <name type="common">Madagascar periwinkle</name>
    <name type="synonym">Vinca rosea</name>
    <dbReference type="NCBI Taxonomy" id="4058"/>
    <lineage>
        <taxon>Eukaryota</taxon>
        <taxon>Viridiplantae</taxon>
        <taxon>Streptophyta</taxon>
        <taxon>Embryophyta</taxon>
        <taxon>Tracheophyta</taxon>
        <taxon>Spermatophyta</taxon>
        <taxon>Magnoliopsida</taxon>
        <taxon>eudicotyledons</taxon>
        <taxon>Gunneridae</taxon>
        <taxon>Pentapetalae</taxon>
        <taxon>asterids</taxon>
        <taxon>lamiids</taxon>
        <taxon>Gentianales</taxon>
        <taxon>Apocynaceae</taxon>
        <taxon>Rauvolfioideae</taxon>
        <taxon>Vinceae</taxon>
        <taxon>Catharanthinae</taxon>
        <taxon>Catharanthus</taxon>
    </lineage>
</organism>
<gene>
    <name evidence="1" type="ORF">M9H77_00933</name>
</gene>
<name>A0ACC0C4I3_CATRO</name>
<accession>A0ACC0C4I3</accession>
<sequence length="584" mass="64980">MDTEKKVMEESKKGPHPDPEVQTGRHFSTMAEANAFWADMGNYPRLANWLAGQAREEEARRLRRSGAKKRKRVENPVAGMVQGSKPNLVPENGVTQIGVVEVAQRRTTQSSIDAVLECEDVKAQEQNVKVIECAQGSSHWVTNAVSESESEVIQHHVDSGSVDIGNTSDFGEITKPTGHTVAVRNLCFSRSEKLQGTVGAPAEGAKINAETDDYIPLMREDEHAENGANFERAVSVEAEHDDREYIIPVKLLRKQAENDAKFERMVSAEAEHDDREDIIPLKLLKKQAENNANFERTVSVEAEHDDREDIIPVKLLRKLAEMDTCLEGKVPSGAEPSHIKDIFPRKRSGAARYFDPQDNGLLTCSWCGEDDHIAANCSYREKKRQKVNKCLFCNKKGHLAKDCPEGEILQEQTSSFCLICANPGHDMFSCTKDYPAVDLQRVQCYICKAFGHLCCTTYENKGPRSVSCYNCGESGHPGSECKKPPEKSSEPKPKRRKNKKKNKKFYKKSSGQNQPVLPDVGEKGHLAQEGNKSEKGENLKELALANVPKPARLPKMKKHAQRFGNGPQGNNGSKFNPPYGLCSL</sequence>
<comment type="caution">
    <text evidence="1">The sequence shown here is derived from an EMBL/GenBank/DDBJ whole genome shotgun (WGS) entry which is preliminary data.</text>
</comment>
<protein>
    <submittedName>
        <fullName evidence="1">Uncharacterized protein</fullName>
    </submittedName>
</protein>
<dbReference type="EMBL" id="CM044701">
    <property type="protein sequence ID" value="KAI5679706.1"/>
    <property type="molecule type" value="Genomic_DNA"/>
</dbReference>